<feature type="transmembrane region" description="Helical" evidence="13">
    <location>
        <begin position="147"/>
        <end position="172"/>
    </location>
</feature>
<keyword evidence="14" id="KW-0732">Signal</keyword>
<comment type="subcellular location">
    <subcellularLocation>
        <location evidence="2 13">Cell membrane</location>
        <topology evidence="2 13">Multi-pass membrane protein</topology>
    </subcellularLocation>
</comment>
<keyword evidence="16" id="KW-1185">Reference proteome</keyword>
<dbReference type="GO" id="GO:0005886">
    <property type="term" value="C:plasma membrane"/>
    <property type="evidence" value="ECO:0007669"/>
    <property type="project" value="UniProtKB-SubCell"/>
</dbReference>
<evidence type="ECO:0000256" key="12">
    <source>
        <dbReference type="ARBA" id="ARBA00023285"/>
    </source>
</evidence>
<evidence type="ECO:0000256" key="9">
    <source>
        <dbReference type="ARBA" id="ARBA00023065"/>
    </source>
</evidence>
<evidence type="ECO:0000256" key="5">
    <source>
        <dbReference type="ARBA" id="ARBA00022475"/>
    </source>
</evidence>
<keyword evidence="10" id="KW-0921">Nickel transport</keyword>
<keyword evidence="3" id="KW-0171">Cobalt transport</keyword>
<evidence type="ECO:0000256" key="3">
    <source>
        <dbReference type="ARBA" id="ARBA00022426"/>
    </source>
</evidence>
<dbReference type="Proteomes" id="UP000094622">
    <property type="component" value="Unassembled WGS sequence"/>
</dbReference>
<keyword evidence="7 13" id="KW-0812">Transmembrane</keyword>
<evidence type="ECO:0000256" key="4">
    <source>
        <dbReference type="ARBA" id="ARBA00022448"/>
    </source>
</evidence>
<comment type="function">
    <text evidence="1">Efflux system for nickel and cobalt.</text>
</comment>
<dbReference type="AlphaFoldDB" id="A0A1E3GY87"/>
<feature type="chain" id="PRO_5009128770" description="Nickel/cobalt efflux system" evidence="14">
    <location>
        <begin position="31"/>
        <end position="379"/>
    </location>
</feature>
<keyword evidence="11 13" id="KW-0472">Membrane</keyword>
<dbReference type="GO" id="GO:0006824">
    <property type="term" value="P:cobalt ion transport"/>
    <property type="evidence" value="ECO:0007669"/>
    <property type="project" value="UniProtKB-KW"/>
</dbReference>
<feature type="transmembrane region" description="Helical" evidence="13">
    <location>
        <begin position="70"/>
        <end position="89"/>
    </location>
</feature>
<dbReference type="Pfam" id="PF03824">
    <property type="entry name" value="NicO"/>
    <property type="match status" value="2"/>
</dbReference>
<evidence type="ECO:0000256" key="2">
    <source>
        <dbReference type="ARBA" id="ARBA00004651"/>
    </source>
</evidence>
<dbReference type="RefSeq" id="WP_141703872.1">
    <property type="nucleotide sequence ID" value="NZ_MCRJ01000117.1"/>
</dbReference>
<dbReference type="InterPro" id="IPR051224">
    <property type="entry name" value="NiCoT_RcnA"/>
</dbReference>
<feature type="transmembrane region" description="Helical" evidence="13">
    <location>
        <begin position="305"/>
        <end position="333"/>
    </location>
</feature>
<evidence type="ECO:0000256" key="11">
    <source>
        <dbReference type="ARBA" id="ARBA00023136"/>
    </source>
</evidence>
<feature type="transmembrane region" description="Helical" evidence="13">
    <location>
        <begin position="277"/>
        <end position="299"/>
    </location>
</feature>
<evidence type="ECO:0000256" key="13">
    <source>
        <dbReference type="RuleBase" id="RU362101"/>
    </source>
</evidence>
<dbReference type="GO" id="GO:0032025">
    <property type="term" value="P:response to cobalt ion"/>
    <property type="evidence" value="ECO:0007669"/>
    <property type="project" value="TreeGrafter"/>
</dbReference>
<dbReference type="PATRIC" id="fig|1439726.3.peg.3902"/>
<dbReference type="GO" id="GO:0046583">
    <property type="term" value="F:monoatomic cation efflux transmembrane transporter activity"/>
    <property type="evidence" value="ECO:0007669"/>
    <property type="project" value="TreeGrafter"/>
</dbReference>
<keyword evidence="4 13" id="KW-0813">Transport</keyword>
<evidence type="ECO:0000256" key="14">
    <source>
        <dbReference type="SAM" id="SignalP"/>
    </source>
</evidence>
<dbReference type="OrthoDB" id="9812956at2"/>
<accession>A0A1E3GY87</accession>
<keyword evidence="8 13" id="KW-1133">Transmembrane helix</keyword>
<evidence type="ECO:0000256" key="7">
    <source>
        <dbReference type="ARBA" id="ARBA00022692"/>
    </source>
</evidence>
<dbReference type="PANTHER" id="PTHR40659">
    <property type="entry name" value="NICKEL/COBALT EFFLUX SYSTEM RCNA"/>
    <property type="match status" value="1"/>
</dbReference>
<proteinExistence type="inferred from homology"/>
<feature type="transmembrane region" description="Helical" evidence="13">
    <location>
        <begin position="354"/>
        <end position="377"/>
    </location>
</feature>
<dbReference type="PANTHER" id="PTHR40659:SF1">
    <property type="entry name" value="NICKEL_COBALT EFFLUX SYSTEM RCNA"/>
    <property type="match status" value="1"/>
</dbReference>
<name>A0A1E3GY87_9HYPH</name>
<dbReference type="InterPro" id="IPR011541">
    <property type="entry name" value="Ni/Co_transpt_high_affinity"/>
</dbReference>
<sequence length="379" mass="37594">MRQPDMRLRRLAAPVAAAVLLCLAVGSALAASPFGVGLAEPTASGGLFGPLLAKIAVWQSQFYLALKTAIATPGGGLTLVALSFGYGVFHAIGPGHGKAVVSAYVLANRETARNAAMIGLLSGLAQGVCAVALVSVVAIALGATSIAMTRIAALFEIGSFALVAALGLWLVWRKVVRPLALRVLQPATPVFSAVSGGEMTASRTAGEAAFSGVSLRRAGPASGAGAMAGAGFGTGSRAGSSVGGGFSCNDGHGIDCDCGGHVPPPEAMAGPLGLAKAWSAILAVGLRPCTGALIVLVFAMSQKVYLLGVAAVFAMALGTGATVAAMVLGAVGLRGAVNRASGRRGRWLRLFHHGLEGAGAIAVFAFGALMLAGSLAAGR</sequence>
<feature type="signal peptide" evidence="14">
    <location>
        <begin position="1"/>
        <end position="30"/>
    </location>
</feature>
<keyword evidence="5" id="KW-1003">Cell membrane</keyword>
<gene>
    <name evidence="15" type="ORF">A6302_03699</name>
</gene>
<dbReference type="GO" id="GO:0015099">
    <property type="term" value="F:nickel cation transmembrane transporter activity"/>
    <property type="evidence" value="ECO:0007669"/>
    <property type="project" value="UniProtKB-UniRule"/>
</dbReference>
<protein>
    <recommendedName>
        <fullName evidence="13">Nickel/cobalt efflux system</fullName>
    </recommendedName>
</protein>
<evidence type="ECO:0000256" key="6">
    <source>
        <dbReference type="ARBA" id="ARBA00022596"/>
    </source>
</evidence>
<feature type="transmembrane region" description="Helical" evidence="13">
    <location>
        <begin position="118"/>
        <end position="141"/>
    </location>
</feature>
<comment type="caution">
    <text evidence="15">The sequence shown here is derived from an EMBL/GenBank/DDBJ whole genome shotgun (WGS) entry which is preliminary data.</text>
</comment>
<reference evidence="15 16" key="1">
    <citation type="submission" date="2016-07" db="EMBL/GenBank/DDBJ databases">
        <title>Draft Genome Sequence of Methylobrevis pamukkalensis PK2.</title>
        <authorList>
            <person name="Vasilenko O.V."/>
            <person name="Doronina N.V."/>
            <person name="Shmareva M.N."/>
            <person name="Tarlachkov S.V."/>
            <person name="Mustakhimov I."/>
            <person name="Trotsenko Y.A."/>
        </authorList>
    </citation>
    <scope>NUCLEOTIDE SEQUENCE [LARGE SCALE GENOMIC DNA]</scope>
    <source>
        <strain evidence="15 16">PK2</strain>
    </source>
</reference>
<organism evidence="15 16">
    <name type="scientific">Methylobrevis pamukkalensis</name>
    <dbReference type="NCBI Taxonomy" id="1439726"/>
    <lineage>
        <taxon>Bacteria</taxon>
        <taxon>Pseudomonadati</taxon>
        <taxon>Pseudomonadota</taxon>
        <taxon>Alphaproteobacteria</taxon>
        <taxon>Hyphomicrobiales</taxon>
        <taxon>Pleomorphomonadaceae</taxon>
        <taxon>Methylobrevis</taxon>
    </lineage>
</organism>
<dbReference type="GO" id="GO:0010045">
    <property type="term" value="P:response to nickel cation"/>
    <property type="evidence" value="ECO:0007669"/>
    <property type="project" value="TreeGrafter"/>
</dbReference>
<evidence type="ECO:0000256" key="10">
    <source>
        <dbReference type="ARBA" id="ARBA00023112"/>
    </source>
</evidence>
<evidence type="ECO:0000256" key="1">
    <source>
        <dbReference type="ARBA" id="ARBA00002510"/>
    </source>
</evidence>
<keyword evidence="12" id="KW-0170">Cobalt</keyword>
<evidence type="ECO:0000313" key="16">
    <source>
        <dbReference type="Proteomes" id="UP000094622"/>
    </source>
</evidence>
<keyword evidence="6" id="KW-0533">Nickel</keyword>
<evidence type="ECO:0000256" key="8">
    <source>
        <dbReference type="ARBA" id="ARBA00022989"/>
    </source>
</evidence>
<dbReference type="EMBL" id="MCRJ01000117">
    <property type="protein sequence ID" value="ODN69003.1"/>
    <property type="molecule type" value="Genomic_DNA"/>
</dbReference>
<comment type="similarity">
    <text evidence="13">Belongs to the NiCoT transporter (TC 2.A.52) family.</text>
</comment>
<keyword evidence="9" id="KW-0406">Ion transport</keyword>
<evidence type="ECO:0000313" key="15">
    <source>
        <dbReference type="EMBL" id="ODN69003.1"/>
    </source>
</evidence>